<keyword evidence="1" id="KW-0560">Oxidoreductase</keyword>
<protein>
    <submittedName>
        <fullName evidence="1">Antibiotic biosynthesis monooxygenase protein</fullName>
    </submittedName>
</protein>
<sequence length="224" mass="24471">MAPVTEIAIAQLRPGMSPIPRTKLLQGKPGLTASREAPQIEKPRIWAMFTDWDDVSSLRLFQQQTGEYDAYIDALSRQCAKPAELAVYHVALDPPLSSPVAPEASGKGLLEAAPVVEVVRLYFPADLSEVAQQDVLAQVDKSKKEFFLPNAKGRVGEPAFGFALEPAVFQGEKVRVLFALAGWESAEVWKAWAESEVAKTGIAKMKGLPGLKGQELFPVRCRLN</sequence>
<dbReference type="GO" id="GO:0004497">
    <property type="term" value="F:monooxygenase activity"/>
    <property type="evidence" value="ECO:0007669"/>
    <property type="project" value="UniProtKB-KW"/>
</dbReference>
<evidence type="ECO:0000313" key="1">
    <source>
        <dbReference type="EMBL" id="KAK8880022.1"/>
    </source>
</evidence>
<keyword evidence="2" id="KW-1185">Reference proteome</keyword>
<comment type="caution">
    <text evidence="1">The sequence shown here is derived from an EMBL/GenBank/DDBJ whole genome shotgun (WGS) entry which is preliminary data.</text>
</comment>
<dbReference type="EMBL" id="JAPCWZ010000001">
    <property type="protein sequence ID" value="KAK8880022.1"/>
    <property type="molecule type" value="Genomic_DNA"/>
</dbReference>
<evidence type="ECO:0000313" key="2">
    <source>
        <dbReference type="Proteomes" id="UP001390339"/>
    </source>
</evidence>
<keyword evidence="1" id="KW-0503">Monooxygenase</keyword>
<organism evidence="1 2">
    <name type="scientific">Apiospora arundinis</name>
    <dbReference type="NCBI Taxonomy" id="335852"/>
    <lineage>
        <taxon>Eukaryota</taxon>
        <taxon>Fungi</taxon>
        <taxon>Dikarya</taxon>
        <taxon>Ascomycota</taxon>
        <taxon>Pezizomycotina</taxon>
        <taxon>Sordariomycetes</taxon>
        <taxon>Xylariomycetidae</taxon>
        <taxon>Amphisphaeriales</taxon>
        <taxon>Apiosporaceae</taxon>
        <taxon>Apiospora</taxon>
    </lineage>
</organism>
<proteinExistence type="predicted"/>
<dbReference type="Proteomes" id="UP001390339">
    <property type="component" value="Unassembled WGS sequence"/>
</dbReference>
<name>A0ABR2JNP7_9PEZI</name>
<accession>A0ABR2JNP7</accession>
<gene>
    <name evidence="1" type="ORF">PGQ11_001316</name>
</gene>
<reference evidence="1 2" key="1">
    <citation type="journal article" date="2024" name="IMA Fungus">
        <title>Apiospora arundinis, a panoply of carbohydrate-active enzymes and secondary metabolites.</title>
        <authorList>
            <person name="Sorensen T."/>
            <person name="Petersen C."/>
            <person name="Muurmann A.T."/>
            <person name="Christiansen J.V."/>
            <person name="Brundto M.L."/>
            <person name="Overgaard C.K."/>
            <person name="Boysen A.T."/>
            <person name="Wollenberg R.D."/>
            <person name="Larsen T.O."/>
            <person name="Sorensen J.L."/>
            <person name="Nielsen K.L."/>
            <person name="Sondergaard T.E."/>
        </authorList>
    </citation>
    <scope>NUCLEOTIDE SEQUENCE [LARGE SCALE GENOMIC DNA]</scope>
    <source>
        <strain evidence="1 2">AAU 773</strain>
    </source>
</reference>